<dbReference type="InterPro" id="IPR028943">
    <property type="entry name" value="ZorC_EH_Signature_dom"/>
</dbReference>
<name>A0ABT3TC69_9GAMM</name>
<dbReference type="Pfam" id="PF15611">
    <property type="entry name" value="EH_Signature"/>
    <property type="match status" value="1"/>
</dbReference>
<sequence>MALRVAGRMMKWTNASVTDFTSIVLPTISVCEDRARAMQSSDAALDNVRLDPDKIVSAIMSDSARLTSKELRALPYCIFESEFQHHNLSFARKILERLGEKPNFWRRLFRAWIFHYCPETDLGDFVSEQLKKHRQHLVPSQSQLIDLLGVCDGALSKKDLFEHLIEKNEAAVAYEIGLRDGIGTTKLAVAALNTLAYYVAERDNSDDQMERFIKLVSEGGKKVSKSLEVAVMIGVIRGGDKLALDSEMSKECREIIENNFPDPSIYKSKWPAVPNSFGGEKTRDACMQIARRWRVFQSINLFFQVIDETITEPGVQHQFPRRKAFWLDYFNRNVVSEAWILLGKKASEHMANLKKQGDAEIMNLTYGKLKGANRDQSVLLLKVGALTVMERSHDGACRVWKSTNSYAPKLHKVSYRNEELMSECEDRIIHDKTGRWTAKLHTIIRNKGGVRRRV</sequence>
<evidence type="ECO:0000259" key="1">
    <source>
        <dbReference type="Pfam" id="PF15611"/>
    </source>
</evidence>
<accession>A0ABT3TC69</accession>
<comment type="caution">
    <text evidence="2">The sequence shown here is derived from an EMBL/GenBank/DDBJ whole genome shotgun (WGS) entry which is preliminary data.</text>
</comment>
<dbReference type="Proteomes" id="UP001143304">
    <property type="component" value="Unassembled WGS sequence"/>
</dbReference>
<evidence type="ECO:0000313" key="3">
    <source>
        <dbReference type="Proteomes" id="UP001143304"/>
    </source>
</evidence>
<feature type="domain" description="Zorya protein ZorC EH" evidence="1">
    <location>
        <begin position="103"/>
        <end position="437"/>
    </location>
</feature>
<gene>
    <name evidence="2" type="ORF">EYC82_17205</name>
</gene>
<reference evidence="2" key="1">
    <citation type="submission" date="2019-02" db="EMBL/GenBank/DDBJ databases">
        <authorList>
            <person name="Li S.-H."/>
        </authorList>
    </citation>
    <scope>NUCLEOTIDE SEQUENCE</scope>
    <source>
        <strain evidence="2">IMCC11814</strain>
    </source>
</reference>
<protein>
    <recommendedName>
        <fullName evidence="1">Zorya protein ZorC EH domain-containing protein</fullName>
    </recommendedName>
</protein>
<organism evidence="2 3">
    <name type="scientific">Candidatus Marimicrobium litorale</name>
    <dbReference type="NCBI Taxonomy" id="2518991"/>
    <lineage>
        <taxon>Bacteria</taxon>
        <taxon>Pseudomonadati</taxon>
        <taxon>Pseudomonadota</taxon>
        <taxon>Gammaproteobacteria</taxon>
        <taxon>Cellvibrionales</taxon>
        <taxon>Halieaceae</taxon>
        <taxon>Marimicrobium</taxon>
    </lineage>
</organism>
<proteinExistence type="predicted"/>
<dbReference type="EMBL" id="SHNO01000002">
    <property type="protein sequence ID" value="MCX2979082.1"/>
    <property type="molecule type" value="Genomic_DNA"/>
</dbReference>
<keyword evidence="3" id="KW-1185">Reference proteome</keyword>
<evidence type="ECO:0000313" key="2">
    <source>
        <dbReference type="EMBL" id="MCX2979082.1"/>
    </source>
</evidence>